<comment type="caution">
    <text evidence="2">The sequence shown here is derived from an EMBL/GenBank/DDBJ whole genome shotgun (WGS) entry which is preliminary data.</text>
</comment>
<dbReference type="PROSITE" id="PS51257">
    <property type="entry name" value="PROKAR_LIPOPROTEIN"/>
    <property type="match status" value="1"/>
</dbReference>
<evidence type="ECO:0000313" key="3">
    <source>
        <dbReference type="Proteomes" id="UP000179524"/>
    </source>
</evidence>
<dbReference type="AlphaFoldDB" id="A0A1S2LJ44"/>
<feature type="chain" id="PRO_5038597488" evidence="1">
    <location>
        <begin position="23"/>
        <end position="70"/>
    </location>
</feature>
<evidence type="ECO:0000313" key="2">
    <source>
        <dbReference type="EMBL" id="OIJ12549.1"/>
    </source>
</evidence>
<dbReference type="OrthoDB" id="2974047at2"/>
<dbReference type="RefSeq" id="WP_071310227.1">
    <property type="nucleotide sequence ID" value="NZ_MLQR01000031.1"/>
</dbReference>
<accession>A0A1S2LJ44</accession>
<evidence type="ECO:0000256" key="1">
    <source>
        <dbReference type="SAM" id="SignalP"/>
    </source>
</evidence>
<reference evidence="2 3" key="1">
    <citation type="submission" date="2016-10" db="EMBL/GenBank/DDBJ databases">
        <title>Draft genome sequences of four alkaliphilic bacteria belonging to the Anaerobacillus genus.</title>
        <authorList>
            <person name="Bassil N.M."/>
            <person name="Lloyd J.R."/>
        </authorList>
    </citation>
    <scope>NUCLEOTIDE SEQUENCE [LARGE SCALE GENOMIC DNA]</scope>
    <source>
        <strain evidence="2 3">DSM 18345</strain>
    </source>
</reference>
<sequence>MKKKILAVFVLLLVVVIAGCNGSEEQDRVETEPLTFSKDAFNISLLDTSENFVNINPEGKTIYAYFTGVG</sequence>
<name>A0A1S2LJ44_9BACI</name>
<organism evidence="2 3">
    <name type="scientific">Anaerobacillus alkalilacustris</name>
    <dbReference type="NCBI Taxonomy" id="393763"/>
    <lineage>
        <taxon>Bacteria</taxon>
        <taxon>Bacillati</taxon>
        <taxon>Bacillota</taxon>
        <taxon>Bacilli</taxon>
        <taxon>Bacillales</taxon>
        <taxon>Bacillaceae</taxon>
        <taxon>Anaerobacillus</taxon>
    </lineage>
</organism>
<dbReference type="EMBL" id="MLQR01000031">
    <property type="protein sequence ID" value="OIJ12549.1"/>
    <property type="molecule type" value="Genomic_DNA"/>
</dbReference>
<gene>
    <name evidence="2" type="ORF">BKP37_14075</name>
</gene>
<proteinExistence type="predicted"/>
<keyword evidence="1" id="KW-0732">Signal</keyword>
<dbReference type="Proteomes" id="UP000179524">
    <property type="component" value="Unassembled WGS sequence"/>
</dbReference>
<protein>
    <submittedName>
        <fullName evidence="2">Uncharacterized protein</fullName>
    </submittedName>
</protein>
<keyword evidence="3" id="KW-1185">Reference proteome</keyword>
<feature type="signal peptide" evidence="1">
    <location>
        <begin position="1"/>
        <end position="22"/>
    </location>
</feature>